<dbReference type="Gene3D" id="3.40.50.1980">
    <property type="entry name" value="Nitrogenase molybdenum iron protein domain"/>
    <property type="match status" value="2"/>
</dbReference>
<dbReference type="PANTHER" id="PTHR30535">
    <property type="entry name" value="VITAMIN B12-BINDING PROTEIN"/>
    <property type="match status" value="1"/>
</dbReference>
<feature type="domain" description="Fe/B12 periplasmic-binding" evidence="1">
    <location>
        <begin position="58"/>
        <end position="325"/>
    </location>
</feature>
<dbReference type="InParanoid" id="A0A1Q6DSF8"/>
<evidence type="ECO:0000313" key="3">
    <source>
        <dbReference type="Proteomes" id="UP000185744"/>
    </source>
</evidence>
<organism evidence="2 3">
    <name type="scientific">Methanohalarchaeum thermophilum</name>
    <dbReference type="NCBI Taxonomy" id="1903181"/>
    <lineage>
        <taxon>Archaea</taxon>
        <taxon>Methanobacteriati</taxon>
        <taxon>Methanobacteriota</taxon>
        <taxon>Methanonatronarchaeia</taxon>
        <taxon>Methanonatronarchaeales</taxon>
        <taxon>Methanonatronarchaeaceae</taxon>
        <taxon>Candidatus Methanohalarchaeum</taxon>
    </lineage>
</organism>
<dbReference type="FunCoup" id="A0A1Q6DSF8">
    <property type="interactions" value="1"/>
</dbReference>
<dbReference type="EMBL" id="MSDW01000002">
    <property type="protein sequence ID" value="OKY77299.1"/>
    <property type="molecule type" value="Genomic_DNA"/>
</dbReference>
<dbReference type="SUPFAM" id="SSF53807">
    <property type="entry name" value="Helical backbone' metal receptor"/>
    <property type="match status" value="1"/>
</dbReference>
<proteinExistence type="predicted"/>
<dbReference type="PROSITE" id="PS50983">
    <property type="entry name" value="FE_B12_PBP"/>
    <property type="match status" value="1"/>
</dbReference>
<reference evidence="2" key="1">
    <citation type="submission" date="2016-12" db="EMBL/GenBank/DDBJ databases">
        <title>Discovery of methanogenic haloarchaea.</title>
        <authorList>
            <person name="Sorokin D.Y."/>
            <person name="Makarova K.S."/>
            <person name="Abbas B."/>
            <person name="Ferrer M."/>
            <person name="Golyshin P.N."/>
        </authorList>
    </citation>
    <scope>NUCLEOTIDE SEQUENCE [LARGE SCALE GENOMIC DNA]</scope>
    <source>
        <strain evidence="2">HMET1</strain>
    </source>
</reference>
<dbReference type="Pfam" id="PF01497">
    <property type="entry name" value="Peripla_BP_2"/>
    <property type="match status" value="1"/>
</dbReference>
<dbReference type="InterPro" id="IPR050902">
    <property type="entry name" value="ABC_Transporter_SBP"/>
</dbReference>
<sequence length="365" mass="41207">MRINRRGFMKSLGSAAVLATLTPLSGCLKGENKENEENMVKITDAFGREVEIPEKVDEIVGVGAGALRLITYIKCTDRVVGVEQFEKDDPSNRLYIHSNPELLDKPSIGPQHGGAPSLILEQDPDLVIKTNSTAKDCNTLQSNTGIPVVGVGYGDLTRTKNRLYNNLEFMGKILDKRERANEVIQYIKDTISGLEDRTKDIPEEEKPTAYIGGVNFKGSYGIRGTELAYAPFKFINAKNVAKGQGKEHIQVYKEKILQWDPDYLFVDEGGYNLVMENLRQPEFQDLTAIKEGNVYAVLPQSYYHHMHATVLSNSYYIGKIIYPDRFEDIDIKQKSNQIFEKLVGKPVYHEIKQDFGGYKKIKKPY</sequence>
<dbReference type="Proteomes" id="UP000185744">
    <property type="component" value="Unassembled WGS sequence"/>
</dbReference>
<dbReference type="STRING" id="1903181.BTN85_1949"/>
<evidence type="ECO:0000313" key="2">
    <source>
        <dbReference type="EMBL" id="OKY77299.1"/>
    </source>
</evidence>
<accession>A0A1Q6DSF8</accession>
<evidence type="ECO:0000259" key="1">
    <source>
        <dbReference type="PROSITE" id="PS50983"/>
    </source>
</evidence>
<name>A0A1Q6DSF8_METT1</name>
<keyword evidence="3" id="KW-1185">Reference proteome</keyword>
<dbReference type="PANTHER" id="PTHR30535:SF34">
    <property type="entry name" value="MOLYBDATE-BINDING PROTEIN MOLA"/>
    <property type="match status" value="1"/>
</dbReference>
<protein>
    <submittedName>
        <fullName evidence="2">ABC-type Fe(3+)-hydroxamate transport system periplasmic component</fullName>
    </submittedName>
</protein>
<dbReference type="InterPro" id="IPR002491">
    <property type="entry name" value="ABC_transptr_periplasmic_BD"/>
</dbReference>
<gene>
    <name evidence="2" type="ORF">BTN85_1949</name>
</gene>
<comment type="caution">
    <text evidence="2">The sequence shown here is derived from an EMBL/GenBank/DDBJ whole genome shotgun (WGS) entry which is preliminary data.</text>
</comment>
<dbReference type="AlphaFoldDB" id="A0A1Q6DSF8"/>